<comment type="caution">
    <text evidence="7">The sequence shown here is derived from an EMBL/GenBank/DDBJ whole genome shotgun (WGS) entry which is preliminary data.</text>
</comment>
<protein>
    <recommendedName>
        <fullName evidence="6">Protein kinase domain-containing protein</fullName>
    </recommendedName>
</protein>
<dbReference type="GO" id="GO:0045944">
    <property type="term" value="P:positive regulation of transcription by RNA polymerase II"/>
    <property type="evidence" value="ECO:0007669"/>
    <property type="project" value="TreeGrafter"/>
</dbReference>
<dbReference type="AlphaFoldDB" id="A0AAW0P3T2"/>
<keyword evidence="5" id="KW-0067">ATP-binding</keyword>
<dbReference type="GO" id="GO:0003713">
    <property type="term" value="F:transcription coactivator activity"/>
    <property type="evidence" value="ECO:0007669"/>
    <property type="project" value="TreeGrafter"/>
</dbReference>
<dbReference type="GO" id="GO:0046332">
    <property type="term" value="F:SMAD binding"/>
    <property type="evidence" value="ECO:0007669"/>
    <property type="project" value="TreeGrafter"/>
</dbReference>
<organism evidence="7 8">
    <name type="scientific">Mugilogobius chulae</name>
    <name type="common">yellowstripe goby</name>
    <dbReference type="NCBI Taxonomy" id="88201"/>
    <lineage>
        <taxon>Eukaryota</taxon>
        <taxon>Metazoa</taxon>
        <taxon>Chordata</taxon>
        <taxon>Craniata</taxon>
        <taxon>Vertebrata</taxon>
        <taxon>Euteleostomi</taxon>
        <taxon>Actinopterygii</taxon>
        <taxon>Neopterygii</taxon>
        <taxon>Teleostei</taxon>
        <taxon>Neoteleostei</taxon>
        <taxon>Acanthomorphata</taxon>
        <taxon>Gobiaria</taxon>
        <taxon>Gobiiformes</taxon>
        <taxon>Gobioidei</taxon>
        <taxon>Gobiidae</taxon>
        <taxon>Gobionellinae</taxon>
        <taxon>Mugilogobius</taxon>
    </lineage>
</organism>
<keyword evidence="3" id="KW-0547">Nucleotide-binding</keyword>
<evidence type="ECO:0000313" key="7">
    <source>
        <dbReference type="EMBL" id="KAK7907776.1"/>
    </source>
</evidence>
<dbReference type="InterPro" id="IPR050494">
    <property type="entry name" value="Ser_Thr_dual-spec_kinase"/>
</dbReference>
<evidence type="ECO:0000256" key="5">
    <source>
        <dbReference type="ARBA" id="ARBA00022840"/>
    </source>
</evidence>
<reference evidence="8" key="1">
    <citation type="submission" date="2024-04" db="EMBL/GenBank/DDBJ databases">
        <title>Salinicola lusitanus LLJ914,a marine bacterium isolated from the Okinawa Trough.</title>
        <authorList>
            <person name="Li J."/>
        </authorList>
    </citation>
    <scope>NUCLEOTIDE SEQUENCE [LARGE SCALE GENOMIC DNA]</scope>
</reference>
<dbReference type="GO" id="GO:0005524">
    <property type="term" value="F:ATP binding"/>
    <property type="evidence" value="ECO:0007669"/>
    <property type="project" value="UniProtKB-KW"/>
</dbReference>
<sequence>MAKRVFVALFGVKSLGVMHTDVKLDNLMLVDQEKQPFKLKLIDFLGYRSPEEELIKDTFLYDSCSEFIDQEAFHDLLKRMFEMDPFKKITPAEALLHPLITMELLPEDSNRRLMVQ</sequence>
<keyword evidence="1" id="KW-0723">Serine/threonine-protein kinase</keyword>
<dbReference type="InterPro" id="IPR011009">
    <property type="entry name" value="Kinase-like_dom_sf"/>
</dbReference>
<evidence type="ECO:0000256" key="1">
    <source>
        <dbReference type="ARBA" id="ARBA00022527"/>
    </source>
</evidence>
<gene>
    <name evidence="7" type="ORF">WMY93_016388</name>
</gene>
<dbReference type="GO" id="GO:0005737">
    <property type="term" value="C:cytoplasm"/>
    <property type="evidence" value="ECO:0007669"/>
    <property type="project" value="TreeGrafter"/>
</dbReference>
<keyword evidence="2" id="KW-0808">Transferase</keyword>
<evidence type="ECO:0000256" key="3">
    <source>
        <dbReference type="ARBA" id="ARBA00022741"/>
    </source>
</evidence>
<evidence type="ECO:0000313" key="8">
    <source>
        <dbReference type="Proteomes" id="UP001460270"/>
    </source>
</evidence>
<evidence type="ECO:0000259" key="6">
    <source>
        <dbReference type="PROSITE" id="PS50011"/>
    </source>
</evidence>
<dbReference type="InterPro" id="IPR008271">
    <property type="entry name" value="Ser/Thr_kinase_AS"/>
</dbReference>
<name>A0AAW0P3T2_9GOBI</name>
<dbReference type="GO" id="GO:0016605">
    <property type="term" value="C:PML body"/>
    <property type="evidence" value="ECO:0007669"/>
    <property type="project" value="TreeGrafter"/>
</dbReference>
<dbReference type="PROSITE" id="PS00108">
    <property type="entry name" value="PROTEIN_KINASE_ST"/>
    <property type="match status" value="1"/>
</dbReference>
<dbReference type="GO" id="GO:0004713">
    <property type="term" value="F:protein tyrosine kinase activity"/>
    <property type="evidence" value="ECO:0007669"/>
    <property type="project" value="TreeGrafter"/>
</dbReference>
<accession>A0AAW0P3T2</accession>
<dbReference type="GO" id="GO:0003714">
    <property type="term" value="F:transcription corepressor activity"/>
    <property type="evidence" value="ECO:0007669"/>
    <property type="project" value="TreeGrafter"/>
</dbReference>
<evidence type="ECO:0000256" key="4">
    <source>
        <dbReference type="ARBA" id="ARBA00022777"/>
    </source>
</evidence>
<dbReference type="GO" id="GO:0007224">
    <property type="term" value="P:smoothened signaling pathway"/>
    <property type="evidence" value="ECO:0007669"/>
    <property type="project" value="TreeGrafter"/>
</dbReference>
<keyword evidence="4" id="KW-0418">Kinase</keyword>
<feature type="domain" description="Protein kinase" evidence="6">
    <location>
        <begin position="1"/>
        <end position="116"/>
    </location>
</feature>
<dbReference type="PROSITE" id="PS50011">
    <property type="entry name" value="PROTEIN_KINASE_DOM"/>
    <property type="match status" value="1"/>
</dbReference>
<dbReference type="Gene3D" id="1.10.510.10">
    <property type="entry name" value="Transferase(Phosphotransferase) domain 1"/>
    <property type="match status" value="2"/>
</dbReference>
<dbReference type="EMBL" id="JBBPFD010000011">
    <property type="protein sequence ID" value="KAK7907776.1"/>
    <property type="molecule type" value="Genomic_DNA"/>
</dbReference>
<dbReference type="SUPFAM" id="SSF56112">
    <property type="entry name" value="Protein kinase-like (PK-like)"/>
    <property type="match status" value="1"/>
</dbReference>
<dbReference type="PANTHER" id="PTHR24058:SF53">
    <property type="entry name" value="HOMEODOMAIN-INTERACTING PROTEIN KINASE 2"/>
    <property type="match status" value="1"/>
</dbReference>
<dbReference type="Proteomes" id="UP001460270">
    <property type="component" value="Unassembled WGS sequence"/>
</dbReference>
<keyword evidence="8" id="KW-1185">Reference proteome</keyword>
<dbReference type="GO" id="GO:0004674">
    <property type="term" value="F:protein serine/threonine kinase activity"/>
    <property type="evidence" value="ECO:0007669"/>
    <property type="project" value="UniProtKB-KW"/>
</dbReference>
<proteinExistence type="predicted"/>
<dbReference type="GO" id="GO:0042771">
    <property type="term" value="P:intrinsic apoptotic signaling pathway in response to DNA damage by p53 class mediator"/>
    <property type="evidence" value="ECO:0007669"/>
    <property type="project" value="TreeGrafter"/>
</dbReference>
<dbReference type="PANTHER" id="PTHR24058">
    <property type="entry name" value="DUAL SPECIFICITY PROTEIN KINASE"/>
    <property type="match status" value="1"/>
</dbReference>
<dbReference type="InterPro" id="IPR000719">
    <property type="entry name" value="Prot_kinase_dom"/>
</dbReference>
<evidence type="ECO:0000256" key="2">
    <source>
        <dbReference type="ARBA" id="ARBA00022679"/>
    </source>
</evidence>